<dbReference type="RefSeq" id="WP_090020107.1">
    <property type="nucleotide sequence ID" value="NZ_FNCE01000006.1"/>
</dbReference>
<evidence type="ECO:0000256" key="1">
    <source>
        <dbReference type="ARBA" id="ARBA00009766"/>
    </source>
</evidence>
<evidence type="ECO:0000256" key="3">
    <source>
        <dbReference type="SAM" id="MobiDB-lite"/>
    </source>
</evidence>
<dbReference type="GO" id="GO:0009289">
    <property type="term" value="C:pilus"/>
    <property type="evidence" value="ECO:0007669"/>
    <property type="project" value="InterPro"/>
</dbReference>
<dbReference type="STRING" id="1082479.SAMN05216241_10698"/>
<protein>
    <recommendedName>
        <fullName evidence="7">Curlin associated repeat-containing protein</fullName>
    </recommendedName>
</protein>
<dbReference type="Pfam" id="PF07012">
    <property type="entry name" value="Curlin_rpt"/>
    <property type="match status" value="1"/>
</dbReference>
<dbReference type="EMBL" id="FNCE01000006">
    <property type="protein sequence ID" value="SDG17250.1"/>
    <property type="molecule type" value="Genomic_DNA"/>
</dbReference>
<dbReference type="Proteomes" id="UP000199415">
    <property type="component" value="Unassembled WGS sequence"/>
</dbReference>
<evidence type="ECO:0000313" key="5">
    <source>
        <dbReference type="EMBL" id="SDG17250.1"/>
    </source>
</evidence>
<feature type="signal peptide" evidence="4">
    <location>
        <begin position="1"/>
        <end position="19"/>
    </location>
</feature>
<keyword evidence="6" id="KW-1185">Reference proteome</keyword>
<comment type="similarity">
    <text evidence="1">Belongs to the CsgA/CsgB family.</text>
</comment>
<sequence length="349" mass="35820">MLRRILVTTAVTVTAGSLAFGLGAAPAAADGNDLSVRQIGEDNTARVHQGALSEAKTFVGDFFDGTFLQPVLQVETPAGEVVEQPIPANPRACEVSPVIFCEEVDLPGGSIEIPPGDADTSRARVIQRGKGNTAVARQYGDGSRSVLVQGSVSALEATNLAGIPRDFSFAFADAPAQTPPNGQDNTGNQGQGQGRGQGNGGDPTALGPAGFEPLRGEQTLDDILNSLNGQGAGRNNTAHLLQGGGGNRSVALQAGRNNRLLTVQNGNDVGVHLQTDDNNNTRLLQGDGANENALIARGDVRVAGQPNTPFTLAAQGGVNFAVDVKGPQSFSGFSARPNGTGGLDITARR</sequence>
<feature type="region of interest" description="Disordered" evidence="3">
    <location>
        <begin position="172"/>
        <end position="214"/>
    </location>
</feature>
<dbReference type="GO" id="GO:0007155">
    <property type="term" value="P:cell adhesion"/>
    <property type="evidence" value="ECO:0007669"/>
    <property type="project" value="InterPro"/>
</dbReference>
<organism evidence="5 6">
    <name type="scientific">Limimonas halophila</name>
    <dbReference type="NCBI Taxonomy" id="1082479"/>
    <lineage>
        <taxon>Bacteria</taxon>
        <taxon>Pseudomonadati</taxon>
        <taxon>Pseudomonadota</taxon>
        <taxon>Alphaproteobacteria</taxon>
        <taxon>Rhodospirillales</taxon>
        <taxon>Rhodovibrionaceae</taxon>
        <taxon>Limimonas</taxon>
    </lineage>
</organism>
<evidence type="ECO:0008006" key="7">
    <source>
        <dbReference type="Google" id="ProtNLM"/>
    </source>
</evidence>
<dbReference type="InterPro" id="IPR009742">
    <property type="entry name" value="Curlin_rpt"/>
</dbReference>
<keyword evidence="2 4" id="KW-0732">Signal</keyword>
<proteinExistence type="inferred from homology"/>
<gene>
    <name evidence="5" type="ORF">SAMN05216241_10698</name>
</gene>
<feature type="chain" id="PRO_5011701193" description="Curlin associated repeat-containing protein" evidence="4">
    <location>
        <begin position="20"/>
        <end position="349"/>
    </location>
</feature>
<feature type="compositionally biased region" description="Gly residues" evidence="3">
    <location>
        <begin position="189"/>
        <end position="201"/>
    </location>
</feature>
<accession>A0A1G7S4Z1</accession>
<evidence type="ECO:0000256" key="4">
    <source>
        <dbReference type="SAM" id="SignalP"/>
    </source>
</evidence>
<evidence type="ECO:0000313" key="6">
    <source>
        <dbReference type="Proteomes" id="UP000199415"/>
    </source>
</evidence>
<evidence type="ECO:0000256" key="2">
    <source>
        <dbReference type="ARBA" id="ARBA00022729"/>
    </source>
</evidence>
<reference evidence="5 6" key="1">
    <citation type="submission" date="2016-10" db="EMBL/GenBank/DDBJ databases">
        <authorList>
            <person name="de Groot N.N."/>
        </authorList>
    </citation>
    <scope>NUCLEOTIDE SEQUENCE [LARGE SCALE GENOMIC DNA]</scope>
    <source>
        <strain evidence="5 6">DSM 25584</strain>
    </source>
</reference>
<name>A0A1G7S4Z1_9PROT</name>
<dbReference type="AlphaFoldDB" id="A0A1G7S4Z1"/>